<dbReference type="STRING" id="262004.SAMN04489796_10981"/>
<dbReference type="EMBL" id="FNCZ01000009">
    <property type="protein sequence ID" value="SDI30522.1"/>
    <property type="molecule type" value="Genomic_DNA"/>
</dbReference>
<name>A0A1G8JH93_9FLAO</name>
<dbReference type="PANTHER" id="PTHR35792">
    <property type="entry name" value="GENERAL STRESS PROTEIN"/>
    <property type="match status" value="1"/>
</dbReference>
<dbReference type="InterPro" id="IPR052928">
    <property type="entry name" value="Desiccation-related_membrane"/>
</dbReference>
<keyword evidence="1" id="KW-0472">Membrane</keyword>
<dbReference type="Pfam" id="PF12732">
    <property type="entry name" value="YtxH"/>
    <property type="match status" value="1"/>
</dbReference>
<keyword evidence="3" id="KW-1185">Reference proteome</keyword>
<evidence type="ECO:0000313" key="2">
    <source>
        <dbReference type="EMBL" id="SDI30522.1"/>
    </source>
</evidence>
<sequence>MENNNGNLFISFVTGTAIGAGLGILFAPFKGSETREKIKHTVADTTHDISNRLKQAKDELTKTAHEKKEAFDKKLDETVSNMSYKAEDLITSLEAKLEGLKKKNAQLHK</sequence>
<dbReference type="PANTHER" id="PTHR35792:SF2">
    <property type="entry name" value="GENERAL STRESS PROTEIN"/>
    <property type="match status" value="1"/>
</dbReference>
<dbReference type="InterPro" id="IPR024623">
    <property type="entry name" value="YtxH"/>
</dbReference>
<dbReference type="Proteomes" id="UP000199492">
    <property type="component" value="Unassembled WGS sequence"/>
</dbReference>
<accession>A0A1G8JH93</accession>
<proteinExistence type="predicted"/>
<dbReference type="RefSeq" id="WP_092470124.1">
    <property type="nucleotide sequence ID" value="NZ_FNCZ01000009.1"/>
</dbReference>
<gene>
    <name evidence="2" type="ORF">SAMN04489796_10981</name>
</gene>
<keyword evidence="1" id="KW-1133">Transmembrane helix</keyword>
<keyword evidence="1" id="KW-0812">Transmembrane</keyword>
<dbReference type="AlphaFoldDB" id="A0A1G8JH93"/>
<protein>
    <submittedName>
        <fullName evidence="2">Gas vesicle protein</fullName>
    </submittedName>
</protein>
<dbReference type="OrthoDB" id="598035at2"/>
<dbReference type="Gene3D" id="1.20.120.20">
    <property type="entry name" value="Apolipoprotein"/>
    <property type="match status" value="1"/>
</dbReference>
<evidence type="ECO:0000256" key="1">
    <source>
        <dbReference type="SAM" id="Phobius"/>
    </source>
</evidence>
<feature type="transmembrane region" description="Helical" evidence="1">
    <location>
        <begin position="6"/>
        <end position="29"/>
    </location>
</feature>
<evidence type="ECO:0000313" key="3">
    <source>
        <dbReference type="Proteomes" id="UP000199492"/>
    </source>
</evidence>
<organism evidence="2 3">
    <name type="scientific">Winogradskyella thalassocola</name>
    <dbReference type="NCBI Taxonomy" id="262004"/>
    <lineage>
        <taxon>Bacteria</taxon>
        <taxon>Pseudomonadati</taxon>
        <taxon>Bacteroidota</taxon>
        <taxon>Flavobacteriia</taxon>
        <taxon>Flavobacteriales</taxon>
        <taxon>Flavobacteriaceae</taxon>
        <taxon>Winogradskyella</taxon>
    </lineage>
</organism>
<reference evidence="3" key="1">
    <citation type="submission" date="2016-10" db="EMBL/GenBank/DDBJ databases">
        <authorList>
            <person name="Varghese N."/>
            <person name="Submissions S."/>
        </authorList>
    </citation>
    <scope>NUCLEOTIDE SEQUENCE [LARGE SCALE GENOMIC DNA]</scope>
    <source>
        <strain evidence="3">DSM 15363</strain>
    </source>
</reference>